<dbReference type="InterPro" id="IPR000792">
    <property type="entry name" value="Tscrpt_reg_LuxR_C"/>
</dbReference>
<evidence type="ECO:0000256" key="3">
    <source>
        <dbReference type="ARBA" id="ARBA00023163"/>
    </source>
</evidence>
<reference evidence="5 6" key="1">
    <citation type="submission" date="2016-07" db="EMBL/GenBank/DDBJ databases">
        <title>Genomic analysis of zinc-resistant bacterium Mucilaginibacter pedocola TBZ30.</title>
        <authorList>
            <person name="Huang J."/>
            <person name="Tang J."/>
        </authorList>
    </citation>
    <scope>NUCLEOTIDE SEQUENCE [LARGE SCALE GENOMIC DNA]</scope>
    <source>
        <strain evidence="5 6">TBZ30</strain>
    </source>
</reference>
<dbReference type="Gene3D" id="3.30.450.20">
    <property type="entry name" value="PAS domain"/>
    <property type="match status" value="1"/>
</dbReference>
<sequence>MDRIHPDDKPYFLGFEAQAITFFKRLPVEKIKNYKAQYDLRLRNKSDGYNRILIQYVASNYDGENFYHSFHVHTDISHIKPEGIPCFSLIGLDGEPSFYNIQSPGLLLRSADPFTKREREVLKCIVEGNNTRQIAERLFISLHTVSTHRKNILAKAAAKTPVELVSKAINEGWI</sequence>
<dbReference type="SMART" id="SM00421">
    <property type="entry name" value="HTH_LUXR"/>
    <property type="match status" value="1"/>
</dbReference>
<dbReference type="PANTHER" id="PTHR44688">
    <property type="entry name" value="DNA-BINDING TRANSCRIPTIONAL ACTIVATOR DEVR_DOSR"/>
    <property type="match status" value="1"/>
</dbReference>
<evidence type="ECO:0000259" key="4">
    <source>
        <dbReference type="PROSITE" id="PS50043"/>
    </source>
</evidence>
<dbReference type="EMBL" id="MBTF01000036">
    <property type="protein sequence ID" value="OOQ57504.1"/>
    <property type="molecule type" value="Genomic_DNA"/>
</dbReference>
<keyword evidence="6" id="KW-1185">Reference proteome</keyword>
<dbReference type="InterPro" id="IPR016032">
    <property type="entry name" value="Sig_transdc_resp-reg_C-effctor"/>
</dbReference>
<protein>
    <submittedName>
        <fullName evidence="5">LuxR family transcriptional regulator</fullName>
    </submittedName>
</protein>
<dbReference type="PROSITE" id="PS50043">
    <property type="entry name" value="HTH_LUXR_2"/>
    <property type="match status" value="1"/>
</dbReference>
<organism evidence="5 6">
    <name type="scientific">Mucilaginibacter pedocola</name>
    <dbReference type="NCBI Taxonomy" id="1792845"/>
    <lineage>
        <taxon>Bacteria</taxon>
        <taxon>Pseudomonadati</taxon>
        <taxon>Bacteroidota</taxon>
        <taxon>Sphingobacteriia</taxon>
        <taxon>Sphingobacteriales</taxon>
        <taxon>Sphingobacteriaceae</taxon>
        <taxon>Mucilaginibacter</taxon>
    </lineage>
</organism>
<keyword evidence="2" id="KW-0238">DNA-binding</keyword>
<dbReference type="InterPro" id="IPR036388">
    <property type="entry name" value="WH-like_DNA-bd_sf"/>
</dbReference>
<dbReference type="Gene3D" id="1.10.10.10">
    <property type="entry name" value="Winged helix-like DNA-binding domain superfamily/Winged helix DNA-binding domain"/>
    <property type="match status" value="1"/>
</dbReference>
<dbReference type="SUPFAM" id="SSF46894">
    <property type="entry name" value="C-terminal effector domain of the bipartite response regulators"/>
    <property type="match status" value="1"/>
</dbReference>
<keyword evidence="3" id="KW-0804">Transcription</keyword>
<dbReference type="PRINTS" id="PR00038">
    <property type="entry name" value="HTHLUXR"/>
</dbReference>
<comment type="caution">
    <text evidence="5">The sequence shown here is derived from an EMBL/GenBank/DDBJ whole genome shotgun (WGS) entry which is preliminary data.</text>
</comment>
<evidence type="ECO:0000313" key="6">
    <source>
        <dbReference type="Proteomes" id="UP000189739"/>
    </source>
</evidence>
<dbReference type="CDD" id="cd06170">
    <property type="entry name" value="LuxR_C_like"/>
    <property type="match status" value="1"/>
</dbReference>
<name>A0A1S9P942_9SPHI</name>
<dbReference type="PROSITE" id="PS00622">
    <property type="entry name" value="HTH_LUXR_1"/>
    <property type="match status" value="1"/>
</dbReference>
<dbReference type="STRING" id="1792845.BC343_14610"/>
<proteinExistence type="predicted"/>
<feature type="domain" description="HTH luxR-type" evidence="4">
    <location>
        <begin position="107"/>
        <end position="172"/>
    </location>
</feature>
<keyword evidence="1" id="KW-0805">Transcription regulation</keyword>
<evidence type="ECO:0000256" key="1">
    <source>
        <dbReference type="ARBA" id="ARBA00023015"/>
    </source>
</evidence>
<evidence type="ECO:0000256" key="2">
    <source>
        <dbReference type="ARBA" id="ARBA00023125"/>
    </source>
</evidence>
<dbReference type="PANTHER" id="PTHR44688:SF16">
    <property type="entry name" value="DNA-BINDING TRANSCRIPTIONAL ACTIVATOR DEVR_DOSR"/>
    <property type="match status" value="1"/>
</dbReference>
<dbReference type="AlphaFoldDB" id="A0A1S9P942"/>
<evidence type="ECO:0000313" key="5">
    <source>
        <dbReference type="EMBL" id="OOQ57504.1"/>
    </source>
</evidence>
<dbReference type="GO" id="GO:0006355">
    <property type="term" value="P:regulation of DNA-templated transcription"/>
    <property type="evidence" value="ECO:0007669"/>
    <property type="project" value="InterPro"/>
</dbReference>
<dbReference type="Proteomes" id="UP000189739">
    <property type="component" value="Unassembled WGS sequence"/>
</dbReference>
<dbReference type="GO" id="GO:0003677">
    <property type="term" value="F:DNA binding"/>
    <property type="evidence" value="ECO:0007669"/>
    <property type="project" value="UniProtKB-KW"/>
</dbReference>
<gene>
    <name evidence="5" type="ORF">BC343_14610</name>
</gene>
<accession>A0A1S9P942</accession>
<dbReference type="Pfam" id="PF00196">
    <property type="entry name" value="GerE"/>
    <property type="match status" value="1"/>
</dbReference>